<name>A0ABT4R1Y0_9HYPH</name>
<dbReference type="SUPFAM" id="SSF51735">
    <property type="entry name" value="NAD(P)-binding Rossmann-fold domains"/>
    <property type="match status" value="1"/>
</dbReference>
<dbReference type="PANTHER" id="PTHR14239:SF10">
    <property type="entry name" value="REDUCTASE"/>
    <property type="match status" value="1"/>
</dbReference>
<evidence type="ECO:0000259" key="2">
    <source>
        <dbReference type="Pfam" id="PF03807"/>
    </source>
</evidence>
<dbReference type="RefSeq" id="WP_269908149.1">
    <property type="nucleotide sequence ID" value="NZ_JAPFQA010000018.1"/>
</dbReference>
<protein>
    <submittedName>
        <fullName evidence="3">NADPH-dependent F420 reductase</fullName>
    </submittedName>
</protein>
<dbReference type="PANTHER" id="PTHR14239">
    <property type="entry name" value="DUDULIN-RELATED"/>
    <property type="match status" value="1"/>
</dbReference>
<dbReference type="Pfam" id="PF03807">
    <property type="entry name" value="F420_oxidored"/>
    <property type="match status" value="1"/>
</dbReference>
<evidence type="ECO:0000313" key="3">
    <source>
        <dbReference type="EMBL" id="MCZ8547842.1"/>
    </source>
</evidence>
<sequence>MTGAQDMTLAIIGTGNMAKGLATVFSGSGNAIVFGSRHPSEAASVASGFGATVSAASIPDAVAKADIVFLAVPYDAAAAVVKAAGGLAGKVVVDLTNPMKADFSGLAIGFSTSAAEEIARLAPRAKVVKGFNTLFASVLQNGGKVAGTPATVLLAGDDAGAVAQVEALVKAAGLKAIVAGPLAASRNIEAVAALNIGLGYGQGKGTDIAPTWVGI</sequence>
<feature type="domain" description="Pyrroline-5-carboxylate reductase catalytic N-terminal" evidence="2">
    <location>
        <begin position="9"/>
        <end position="98"/>
    </location>
</feature>
<dbReference type="InterPro" id="IPR028939">
    <property type="entry name" value="P5C_Rdtase_cat_N"/>
</dbReference>
<comment type="caution">
    <text evidence="3">The sequence shown here is derived from an EMBL/GenBank/DDBJ whole genome shotgun (WGS) entry which is preliminary data.</text>
</comment>
<dbReference type="InterPro" id="IPR051267">
    <property type="entry name" value="STEAP_metalloreductase"/>
</dbReference>
<organism evidence="3 4">
    <name type="scientific">Mesorhizobium qingshengii</name>
    <dbReference type="NCBI Taxonomy" id="1165689"/>
    <lineage>
        <taxon>Bacteria</taxon>
        <taxon>Pseudomonadati</taxon>
        <taxon>Pseudomonadota</taxon>
        <taxon>Alphaproteobacteria</taxon>
        <taxon>Hyphomicrobiales</taxon>
        <taxon>Phyllobacteriaceae</taxon>
        <taxon>Mesorhizobium</taxon>
    </lineage>
</organism>
<gene>
    <name evidence="3" type="ORF">OOJ09_26970</name>
</gene>
<accession>A0ABT4R1Y0</accession>
<evidence type="ECO:0000256" key="1">
    <source>
        <dbReference type="ARBA" id="ARBA00023002"/>
    </source>
</evidence>
<dbReference type="Proteomes" id="UP001152178">
    <property type="component" value="Unassembled WGS sequence"/>
</dbReference>
<keyword evidence="1" id="KW-0560">Oxidoreductase</keyword>
<dbReference type="EMBL" id="JAPFQA010000018">
    <property type="protein sequence ID" value="MCZ8547842.1"/>
    <property type="molecule type" value="Genomic_DNA"/>
</dbReference>
<reference evidence="3" key="1">
    <citation type="submission" date="2022-11" db="EMBL/GenBank/DDBJ databases">
        <authorList>
            <person name="Coimbra C."/>
        </authorList>
    </citation>
    <scope>NUCLEOTIDE SEQUENCE</scope>
    <source>
        <strain evidence="3">Jales19</strain>
    </source>
</reference>
<keyword evidence="4" id="KW-1185">Reference proteome</keyword>
<proteinExistence type="predicted"/>
<dbReference type="Gene3D" id="3.40.50.720">
    <property type="entry name" value="NAD(P)-binding Rossmann-like Domain"/>
    <property type="match status" value="1"/>
</dbReference>
<dbReference type="InterPro" id="IPR036291">
    <property type="entry name" value="NAD(P)-bd_dom_sf"/>
</dbReference>
<evidence type="ECO:0000313" key="4">
    <source>
        <dbReference type="Proteomes" id="UP001152178"/>
    </source>
</evidence>